<gene>
    <name evidence="1" type="ORF">EXIGLDRAFT_520122</name>
</gene>
<evidence type="ECO:0000313" key="2">
    <source>
        <dbReference type="Proteomes" id="UP000077266"/>
    </source>
</evidence>
<name>A0A165J5S2_EXIGL</name>
<dbReference type="InParanoid" id="A0A165J5S2"/>
<dbReference type="Proteomes" id="UP000077266">
    <property type="component" value="Unassembled WGS sequence"/>
</dbReference>
<evidence type="ECO:0000313" key="1">
    <source>
        <dbReference type="EMBL" id="KZV94368.1"/>
    </source>
</evidence>
<dbReference type="EMBL" id="KV425974">
    <property type="protein sequence ID" value="KZV94368.1"/>
    <property type="molecule type" value="Genomic_DNA"/>
</dbReference>
<sequence length="568" mass="63100">MIYLPVVDRIAVSCTCKLLRARSLAMGELWSKVAIQTSFPVFNDRRAAMLQSRAAQLATACTLLQRPRPTLPTYFLGSMDISNWSQAMTQLMGTVVEHATLLCLHAFVLRVPSRFDTHLREFATTDIPGLYSLLRLLPREEDWMRFLSSIMLPAPRLETLQVAAWVYPSNRISNAVVLPRYLLGGVSNSLNRVILRGNLCLSLGGYPAFSSLTMFDWIPCPATISTHQIDDMLLHMPLLEVLGLRIELLVDDGHDANARVHRRLRSVLLELDDIDPDDNTTLPVRLFQERTAPETRYISVDLIRDGLSPHPFGAWKDLPEPLCNPESLHIVNGHLFAYGPQWRVVAPCAARNDPPLADADMFKHLVALTLSEQLWECASGAAPFPDAPYLRRLCIEIFPCCGPWRAGGETEGIFVAAAQMETPWRTPALEELELGFSPAGLTCFRIRVGCTVSCRDGGVLALSDVSLFVRSSLVFDLDRLKRISLTGVRAIADDEPGDAYLDLHSLTEDLNITSTWSNELVDLGRKWQWRMSDDADASAPTAEPGFHAGGTRPLPVFTAEDGLLGNFL</sequence>
<keyword evidence="2" id="KW-1185">Reference proteome</keyword>
<organism evidence="1 2">
    <name type="scientific">Exidia glandulosa HHB12029</name>
    <dbReference type="NCBI Taxonomy" id="1314781"/>
    <lineage>
        <taxon>Eukaryota</taxon>
        <taxon>Fungi</taxon>
        <taxon>Dikarya</taxon>
        <taxon>Basidiomycota</taxon>
        <taxon>Agaricomycotina</taxon>
        <taxon>Agaricomycetes</taxon>
        <taxon>Auriculariales</taxon>
        <taxon>Exidiaceae</taxon>
        <taxon>Exidia</taxon>
    </lineage>
</organism>
<evidence type="ECO:0008006" key="3">
    <source>
        <dbReference type="Google" id="ProtNLM"/>
    </source>
</evidence>
<accession>A0A165J5S2</accession>
<reference evidence="1 2" key="1">
    <citation type="journal article" date="2016" name="Mol. Biol. Evol.">
        <title>Comparative Genomics of Early-Diverging Mushroom-Forming Fungi Provides Insights into the Origins of Lignocellulose Decay Capabilities.</title>
        <authorList>
            <person name="Nagy L.G."/>
            <person name="Riley R."/>
            <person name="Tritt A."/>
            <person name="Adam C."/>
            <person name="Daum C."/>
            <person name="Floudas D."/>
            <person name="Sun H."/>
            <person name="Yadav J.S."/>
            <person name="Pangilinan J."/>
            <person name="Larsson K.H."/>
            <person name="Matsuura K."/>
            <person name="Barry K."/>
            <person name="Labutti K."/>
            <person name="Kuo R."/>
            <person name="Ohm R.A."/>
            <person name="Bhattacharya S.S."/>
            <person name="Shirouzu T."/>
            <person name="Yoshinaga Y."/>
            <person name="Martin F.M."/>
            <person name="Grigoriev I.V."/>
            <person name="Hibbett D.S."/>
        </authorList>
    </citation>
    <scope>NUCLEOTIDE SEQUENCE [LARGE SCALE GENOMIC DNA]</scope>
    <source>
        <strain evidence="1 2">HHB12029</strain>
    </source>
</reference>
<dbReference type="AlphaFoldDB" id="A0A165J5S2"/>
<protein>
    <recommendedName>
        <fullName evidence="3">F-box domain-containing protein</fullName>
    </recommendedName>
</protein>
<proteinExistence type="predicted"/>